<dbReference type="Gene3D" id="3.30.70.1630">
    <property type="match status" value="1"/>
</dbReference>
<dbReference type="PATRIC" id="fig|1265313.6.peg.2063"/>
<dbReference type="InterPro" id="IPR045179">
    <property type="entry name" value="YgfZ/GcvT"/>
</dbReference>
<accession>A0A095VQE0</accession>
<dbReference type="STRING" id="1265313.HRUBRA_02093"/>
<dbReference type="InterPro" id="IPR017703">
    <property type="entry name" value="YgfZ/GCV_T_CS"/>
</dbReference>
<dbReference type="Proteomes" id="UP000029640">
    <property type="component" value="Unassembled WGS sequence"/>
</dbReference>
<feature type="binding site" evidence="1">
    <location>
        <position position="149"/>
    </location>
    <ligand>
        <name>substrate</name>
    </ligand>
</feature>
<name>A0A095VQE0_9GAMM</name>
<dbReference type="Gene3D" id="2.40.30.160">
    <property type="match status" value="1"/>
</dbReference>
<sequence length="308" mass="32973">MTNSQFCELGEDSILALEGAGIAAFLQGQLTCDTRDAGPGRSVSGALCNARGRVVTDLRLLLPEGDRGLLRVSEALAAHTATVLGRYARFSRIAVEPARDRWQPCALWGTGAATLLTGAAGASPEEANSWLAGDGWLAVRCDGEDEAFELYLSGERGRALRTRLEAAGSGTEADWRALELRRGLLRLGEGQQETQLPQALNYDRAGLVSFRKGCYTGQEVVARLHYRGRAKKRWGLWQGRPEALPASGESLLDSGGHARGEVLRAVRDSHGISWIAALVRVEDLEQPLTSAAGEGLAPCPLPYPDEAG</sequence>
<reference evidence="2 3" key="1">
    <citation type="journal article" date="2014" name="Genome Announc.">
        <title>Genome Sequence of Gammaproteobacterial Pseudohaliea rubra Type Strain DSM 19751, Isolated from Coastal Seawater of the Mediterranean Sea.</title>
        <authorList>
            <person name="Spring S."/>
            <person name="Fiebig A."/>
            <person name="Riedel T."/>
            <person name="Goker M."/>
            <person name="Klenk H.P."/>
        </authorList>
    </citation>
    <scope>NUCLEOTIDE SEQUENCE [LARGE SCALE GENOMIC DNA]</scope>
    <source>
        <strain evidence="2 3">DSM 19751</strain>
    </source>
</reference>
<evidence type="ECO:0000313" key="2">
    <source>
        <dbReference type="EMBL" id="KGE03343.1"/>
    </source>
</evidence>
<keyword evidence="3" id="KW-1185">Reference proteome</keyword>
<evidence type="ECO:0000256" key="1">
    <source>
        <dbReference type="PIRSR" id="PIRSR006487-1"/>
    </source>
</evidence>
<dbReference type="EMBL" id="AUVB01000058">
    <property type="protein sequence ID" value="KGE03343.1"/>
    <property type="molecule type" value="Genomic_DNA"/>
</dbReference>
<proteinExistence type="predicted"/>
<protein>
    <submittedName>
        <fullName evidence="2">Folate-dependent protein for Fe/S cluster synthesis/repair in oxidative stress</fullName>
    </submittedName>
</protein>
<dbReference type="NCBIfam" id="TIGR03317">
    <property type="entry name" value="ygfZ_signature"/>
    <property type="match status" value="1"/>
</dbReference>
<evidence type="ECO:0000313" key="3">
    <source>
        <dbReference type="Proteomes" id="UP000029640"/>
    </source>
</evidence>
<gene>
    <name evidence="2" type="ORF">HRUBRA_02093</name>
</gene>
<organism evidence="2 3">
    <name type="scientific">Pseudohaliea rubra DSM 19751</name>
    <dbReference type="NCBI Taxonomy" id="1265313"/>
    <lineage>
        <taxon>Bacteria</taxon>
        <taxon>Pseudomonadati</taxon>
        <taxon>Pseudomonadota</taxon>
        <taxon>Gammaproteobacteria</taxon>
        <taxon>Cellvibrionales</taxon>
        <taxon>Halieaceae</taxon>
        <taxon>Pseudohaliea</taxon>
    </lineage>
</organism>
<dbReference type="PIRSF" id="PIRSF006487">
    <property type="entry name" value="GcvT"/>
    <property type="match status" value="1"/>
</dbReference>
<dbReference type="PANTHER" id="PTHR22602:SF0">
    <property type="entry name" value="TRANSFERASE CAF17, MITOCHONDRIAL-RELATED"/>
    <property type="match status" value="1"/>
</dbReference>
<dbReference type="OrthoDB" id="9796287at2"/>
<dbReference type="Gene3D" id="3.30.70.1400">
    <property type="entry name" value="Aminomethyltransferase beta-barrel domains"/>
    <property type="match status" value="1"/>
</dbReference>
<dbReference type="HOGENOM" id="CLU_007884_6_2_6"/>
<dbReference type="GO" id="GO:0016226">
    <property type="term" value="P:iron-sulfur cluster assembly"/>
    <property type="evidence" value="ECO:0007669"/>
    <property type="project" value="TreeGrafter"/>
</dbReference>
<dbReference type="PANTHER" id="PTHR22602">
    <property type="entry name" value="TRANSFERASE CAF17, MITOCHONDRIAL-RELATED"/>
    <property type="match status" value="1"/>
</dbReference>
<dbReference type="RefSeq" id="WP_052094763.1">
    <property type="nucleotide sequence ID" value="NZ_KN234778.1"/>
</dbReference>
<dbReference type="AlphaFoldDB" id="A0A095VQE0"/>
<dbReference type="eggNOG" id="COG0354">
    <property type="taxonomic scope" value="Bacteria"/>
</dbReference>
<dbReference type="SUPFAM" id="SSF103025">
    <property type="entry name" value="Folate-binding domain"/>
    <property type="match status" value="1"/>
</dbReference>
<comment type="caution">
    <text evidence="2">The sequence shown here is derived from an EMBL/GenBank/DDBJ whole genome shotgun (WGS) entry which is preliminary data.</text>
</comment>